<evidence type="ECO:0000313" key="1">
    <source>
        <dbReference type="EMBL" id="PZV34686.1"/>
    </source>
</evidence>
<dbReference type="Proteomes" id="UP000248616">
    <property type="component" value="Unassembled WGS sequence"/>
</dbReference>
<protein>
    <submittedName>
        <fullName evidence="1">Uncharacterized protein</fullName>
    </submittedName>
</protein>
<comment type="caution">
    <text evidence="1">The sequence shown here is derived from an EMBL/GenBank/DDBJ whole genome shotgun (WGS) entry which is preliminary data.</text>
</comment>
<dbReference type="EMBL" id="MZXV01000070">
    <property type="protein sequence ID" value="PZV34686.1"/>
    <property type="molecule type" value="Genomic_DNA"/>
</dbReference>
<sequence>MSAENAYSNYCLKGFEVAQQYAARAQELYGRSRQQMEEAEVPTRDQLQQIMMSWQRALSEAGNGDDAQQRAASAWLDHARQYGQVISKHQNSVERAMKDLGEQLASAYDEAQQKARANFSDYLADLQTLASGKSDE</sequence>
<accession>A0A2W7DTT4</accession>
<evidence type="ECO:0000313" key="2">
    <source>
        <dbReference type="Proteomes" id="UP000248616"/>
    </source>
</evidence>
<reference evidence="2" key="1">
    <citation type="submission" date="2017-03" db="EMBL/GenBank/DDBJ databases">
        <authorList>
            <person name="Safronova V.I."/>
            <person name="Sazanova A.L."/>
            <person name="Chirak E.R."/>
        </authorList>
    </citation>
    <scope>NUCLEOTIDE SEQUENCE [LARGE SCALE GENOMIC DNA]</scope>
    <source>
        <strain evidence="2">Ach-343</strain>
    </source>
</reference>
<organism evidence="1 2">
    <name type="scientific">Mesorhizobium kowhaii</name>
    <dbReference type="NCBI Taxonomy" id="1300272"/>
    <lineage>
        <taxon>Bacteria</taxon>
        <taxon>Pseudomonadati</taxon>
        <taxon>Pseudomonadota</taxon>
        <taxon>Alphaproteobacteria</taxon>
        <taxon>Hyphomicrobiales</taxon>
        <taxon>Phyllobacteriaceae</taxon>
        <taxon>Mesorhizobium</taxon>
    </lineage>
</organism>
<name>A0A2W7DTT4_9HYPH</name>
<dbReference type="OrthoDB" id="9827069at2"/>
<dbReference type="AlphaFoldDB" id="A0A2W7DTT4"/>
<proteinExistence type="predicted"/>
<gene>
    <name evidence="1" type="ORF">B5V02_31765</name>
</gene>
<dbReference type="RefSeq" id="WP_111548002.1">
    <property type="nucleotide sequence ID" value="NZ_MZXV01000070.1"/>
</dbReference>
<keyword evidence="2" id="KW-1185">Reference proteome</keyword>